<evidence type="ECO:0000313" key="2">
    <source>
        <dbReference type="Proteomes" id="UP000500826"/>
    </source>
</evidence>
<dbReference type="EMBL" id="CP053418">
    <property type="protein sequence ID" value="QJW83484.1"/>
    <property type="molecule type" value="Genomic_DNA"/>
</dbReference>
<proteinExistence type="predicted"/>
<evidence type="ECO:0000313" key="1">
    <source>
        <dbReference type="EMBL" id="QJW83484.1"/>
    </source>
</evidence>
<protein>
    <submittedName>
        <fullName evidence="1">Uncharacterized protein</fullName>
    </submittedName>
</protein>
<reference evidence="1 2" key="2">
    <citation type="submission" date="2020-05" db="EMBL/GenBank/DDBJ databases">
        <authorList>
            <person name="Khan S.A."/>
            <person name="Jeon C.O."/>
            <person name="Chun B.H."/>
        </authorList>
    </citation>
    <scope>NUCLEOTIDE SEQUENCE [LARGE SCALE GENOMIC DNA]</scope>
    <source>
        <strain evidence="1 2">H242</strain>
    </source>
</reference>
<reference evidence="1 2" key="1">
    <citation type="submission" date="2020-05" db="EMBL/GenBank/DDBJ databases">
        <title>Ramlibacter rhizophilus sp. nov., isolated from rhizosphere soil of national flower Mugunghwa from South Korea.</title>
        <authorList>
            <person name="Zheng-Fei Y."/>
            <person name="Huan T."/>
        </authorList>
    </citation>
    <scope>NUCLEOTIDE SEQUENCE [LARGE SCALE GENOMIC DNA]</scope>
    <source>
        <strain evidence="1 2">H242</strain>
    </source>
</reference>
<keyword evidence="2" id="KW-1185">Reference proteome</keyword>
<accession>A0ABX6P0B5</accession>
<organism evidence="1 2">
    <name type="scientific">Ramlibacter terrae</name>
    <dbReference type="NCBI Taxonomy" id="2732511"/>
    <lineage>
        <taxon>Bacteria</taxon>
        <taxon>Pseudomonadati</taxon>
        <taxon>Pseudomonadota</taxon>
        <taxon>Betaproteobacteria</taxon>
        <taxon>Burkholderiales</taxon>
        <taxon>Comamonadaceae</taxon>
        <taxon>Ramlibacter</taxon>
    </lineage>
</organism>
<gene>
    <name evidence="1" type="ORF">HK414_02925</name>
</gene>
<sequence length="72" mass="6975">MVAVPCAAPLVTVKAGADMPSAASETLSVPTMAAPSSAPVPERSSVKVAASSAGVIVTLTVTVSLTPPEVTV</sequence>
<dbReference type="Proteomes" id="UP000500826">
    <property type="component" value="Chromosome"/>
</dbReference>
<name>A0ABX6P0B5_9BURK</name>